<dbReference type="EMBL" id="ABCK01000016">
    <property type="protein sequence ID" value="EDM26473.1"/>
    <property type="molecule type" value="Genomic_DNA"/>
</dbReference>
<dbReference type="Proteomes" id="UP000004947">
    <property type="component" value="Unassembled WGS sequence"/>
</dbReference>
<dbReference type="InterPro" id="IPR045853">
    <property type="entry name" value="Pep_chain_release_fac_I_sf"/>
</dbReference>
<dbReference type="GO" id="GO:0003747">
    <property type="term" value="F:translation release factor activity"/>
    <property type="evidence" value="ECO:0007669"/>
    <property type="project" value="InterPro"/>
</dbReference>
<dbReference type="PANTHER" id="PTHR43804">
    <property type="entry name" value="LD18447P"/>
    <property type="match status" value="1"/>
</dbReference>
<dbReference type="eggNOG" id="COG1186">
    <property type="taxonomic scope" value="Bacteria"/>
</dbReference>
<comment type="similarity">
    <text evidence="1">Belongs to the prokaryotic/mitochondrial release factor family.</text>
</comment>
<dbReference type="AlphaFoldDB" id="A6DPH7"/>
<feature type="domain" description="Prokaryotic-type class I peptide chain release factors" evidence="2">
    <location>
        <begin position="18"/>
        <end position="81"/>
    </location>
</feature>
<proteinExistence type="inferred from homology"/>
<reference evidence="3 4" key="1">
    <citation type="journal article" date="2010" name="J. Bacteriol.">
        <title>Genome sequence of Lentisphaera araneosa HTCC2155T, the type species of the order Lentisphaerales in the phylum Lentisphaerae.</title>
        <authorList>
            <person name="Thrash J.C."/>
            <person name="Cho J.C."/>
            <person name="Vergin K.L."/>
            <person name="Morris R.M."/>
            <person name="Giovannoni S.J."/>
        </authorList>
    </citation>
    <scope>NUCLEOTIDE SEQUENCE [LARGE SCALE GENOMIC DNA]</scope>
    <source>
        <strain evidence="3 4">HTCC2155</strain>
    </source>
</reference>
<dbReference type="PANTHER" id="PTHR43804:SF6">
    <property type="entry name" value="CLASS I PEPTIDE CHAIN RELEASE FACTOR"/>
    <property type="match status" value="1"/>
</dbReference>
<dbReference type="RefSeq" id="WP_007279759.1">
    <property type="nucleotide sequence ID" value="NZ_ABCK01000016.1"/>
</dbReference>
<dbReference type="Pfam" id="PF00472">
    <property type="entry name" value="RF-1"/>
    <property type="match status" value="1"/>
</dbReference>
<keyword evidence="3" id="KW-0378">Hydrolase</keyword>
<evidence type="ECO:0000313" key="4">
    <source>
        <dbReference type="Proteomes" id="UP000004947"/>
    </source>
</evidence>
<dbReference type="SUPFAM" id="SSF75620">
    <property type="entry name" value="Release factor"/>
    <property type="match status" value="1"/>
</dbReference>
<protein>
    <submittedName>
        <fullName evidence="3">Peptidyl-tRNA hydrolase domain protein</fullName>
    </submittedName>
</protein>
<accession>A6DPH7</accession>
<dbReference type="STRING" id="313628.LNTAR_05844"/>
<evidence type="ECO:0000256" key="1">
    <source>
        <dbReference type="ARBA" id="ARBA00010835"/>
    </source>
</evidence>
<evidence type="ECO:0000313" key="3">
    <source>
        <dbReference type="EMBL" id="EDM26473.1"/>
    </source>
</evidence>
<comment type="caution">
    <text evidence="3">The sequence shown here is derived from an EMBL/GenBank/DDBJ whole genome shotgun (WGS) entry which is preliminary data.</text>
</comment>
<name>A6DPH7_9BACT</name>
<dbReference type="InterPro" id="IPR050057">
    <property type="entry name" value="Prokaryotic/Mito_RF"/>
</dbReference>
<sequence>MKRQDLLLLDDEDLLKQCTQDFFKASGPGGQKKNKTSSAVRLIHKETDIQASASEDRQQSVNKKRALRRLRLELALQMREEYEAWSGDWNMNEKNKLYPVLIATLMDGLDECSYQVSDLSKNLPLSTSALIKVLHKSQTVWRFVNEQRQKRNMKALR</sequence>
<organism evidence="3 4">
    <name type="scientific">Lentisphaera araneosa HTCC2155</name>
    <dbReference type="NCBI Taxonomy" id="313628"/>
    <lineage>
        <taxon>Bacteria</taxon>
        <taxon>Pseudomonadati</taxon>
        <taxon>Lentisphaerota</taxon>
        <taxon>Lentisphaeria</taxon>
        <taxon>Lentisphaerales</taxon>
        <taxon>Lentisphaeraceae</taxon>
        <taxon>Lentisphaera</taxon>
    </lineage>
</organism>
<keyword evidence="4" id="KW-1185">Reference proteome</keyword>
<dbReference type="InterPro" id="IPR000352">
    <property type="entry name" value="Pep_chain_release_fac_I"/>
</dbReference>
<gene>
    <name evidence="3" type="ORF">LNTAR_05844</name>
</gene>
<dbReference type="Gene3D" id="3.30.160.20">
    <property type="match status" value="1"/>
</dbReference>
<dbReference type="OrthoDB" id="9815709at2"/>
<dbReference type="GO" id="GO:0016787">
    <property type="term" value="F:hydrolase activity"/>
    <property type="evidence" value="ECO:0007669"/>
    <property type="project" value="UniProtKB-KW"/>
</dbReference>
<evidence type="ECO:0000259" key="2">
    <source>
        <dbReference type="Pfam" id="PF00472"/>
    </source>
</evidence>